<reference evidence="5 6" key="1">
    <citation type="submission" date="2015-03" db="EMBL/GenBank/DDBJ databases">
        <title>Genome sequence of Pseudoalteromonas aurantia.</title>
        <authorList>
            <person name="Xie B.-B."/>
            <person name="Rong J.-C."/>
            <person name="Qin Q.-L."/>
            <person name="Zhang Y.-Z."/>
        </authorList>
    </citation>
    <scope>NUCLEOTIDE SEQUENCE [LARGE SCALE GENOMIC DNA]</scope>
    <source>
        <strain evidence="5 6">208</strain>
    </source>
</reference>
<evidence type="ECO:0000313" key="5">
    <source>
        <dbReference type="EMBL" id="MBE0369131.1"/>
    </source>
</evidence>
<evidence type="ECO:0000313" key="6">
    <source>
        <dbReference type="Proteomes" id="UP000615755"/>
    </source>
</evidence>
<keyword evidence="1" id="KW-0479">Metal-binding</keyword>
<dbReference type="Pfam" id="PF01546">
    <property type="entry name" value="Peptidase_M20"/>
    <property type="match status" value="1"/>
</dbReference>
<proteinExistence type="predicted"/>
<keyword evidence="2" id="KW-0378">Hydrolase</keyword>
<feature type="domain" description="Peptidase M20 dimerisation" evidence="4">
    <location>
        <begin position="187"/>
        <end position="288"/>
    </location>
</feature>
<dbReference type="InterPro" id="IPR036264">
    <property type="entry name" value="Bact_exopeptidase_dim_dom"/>
</dbReference>
<dbReference type="InterPro" id="IPR050072">
    <property type="entry name" value="Peptidase_M20A"/>
</dbReference>
<dbReference type="RefSeq" id="WP_192508306.1">
    <property type="nucleotide sequence ID" value="NZ_AQGV01000012.1"/>
</dbReference>
<dbReference type="NCBIfam" id="NF009557">
    <property type="entry name" value="PRK13009.1"/>
    <property type="match status" value="1"/>
</dbReference>
<dbReference type="InterPro" id="IPR011650">
    <property type="entry name" value="Peptidase_M20_dimer"/>
</dbReference>
<evidence type="ECO:0000259" key="4">
    <source>
        <dbReference type="Pfam" id="PF07687"/>
    </source>
</evidence>
<comment type="caution">
    <text evidence="5">The sequence shown here is derived from an EMBL/GenBank/DDBJ whole genome shotgun (WGS) entry which is preliminary data.</text>
</comment>
<accession>A0ABR9EDR2</accession>
<dbReference type="PANTHER" id="PTHR43808">
    <property type="entry name" value="ACETYLORNITHINE DEACETYLASE"/>
    <property type="match status" value="1"/>
</dbReference>
<keyword evidence="3" id="KW-0170">Cobalt</keyword>
<name>A0ABR9EDR2_9GAMM</name>
<dbReference type="Gene3D" id="3.40.630.10">
    <property type="entry name" value="Zn peptidases"/>
    <property type="match status" value="2"/>
</dbReference>
<dbReference type="SUPFAM" id="SSF53187">
    <property type="entry name" value="Zn-dependent exopeptidases"/>
    <property type="match status" value="1"/>
</dbReference>
<dbReference type="Proteomes" id="UP000615755">
    <property type="component" value="Unassembled WGS sequence"/>
</dbReference>
<organism evidence="5 6">
    <name type="scientific">Pseudoalteromonas aurantia 208</name>
    <dbReference type="NCBI Taxonomy" id="1314867"/>
    <lineage>
        <taxon>Bacteria</taxon>
        <taxon>Pseudomonadati</taxon>
        <taxon>Pseudomonadota</taxon>
        <taxon>Gammaproteobacteria</taxon>
        <taxon>Alteromonadales</taxon>
        <taxon>Pseudoalteromonadaceae</taxon>
        <taxon>Pseudoalteromonas</taxon>
    </lineage>
</organism>
<dbReference type="Gene3D" id="3.30.70.360">
    <property type="match status" value="1"/>
</dbReference>
<dbReference type="EMBL" id="AQGV01000012">
    <property type="protein sequence ID" value="MBE0369131.1"/>
    <property type="molecule type" value="Genomic_DNA"/>
</dbReference>
<sequence length="395" mass="42584">MAQQTVLQSSAQDMLVTRLQTLIQAPSITPNDAGTIDWLANELQLLGFEIDALTSQHGVKNLIAKRCFGAGPVMAFSGHVDVVPAKSVGWIVDPFQGEVVNDSVYGRGAADMKGGIAAMLCATERLCQHHEHAIGTFYWLITSDEEGEAEHGSKYIAAHLQQHNVQLNGCLVGEPTSDKHVGDTIKNGRRGALSARVLVSGIAGHVAYPENTVNAAHIAGDIVSALANLTWWKDAAGSKTHLQVTGISVPNIIDNLVPSECEVTFNIRYSHAYDSKQIQSLVLSALSKWNANISVKWERPCEPYYTGNKGQGCFLSMVESAVASVTAQYPALSTAGGTSDGRFFSSDFTQVVECGVRNHTIHQTNEHVPIADLKQVEKIYRGVLARFFIGSNSAI</sequence>
<keyword evidence="6" id="KW-1185">Reference proteome</keyword>
<dbReference type="Pfam" id="PF07687">
    <property type="entry name" value="M20_dimer"/>
    <property type="match status" value="1"/>
</dbReference>
<protein>
    <recommendedName>
        <fullName evidence="4">Peptidase M20 dimerisation domain-containing protein</fullName>
    </recommendedName>
</protein>
<evidence type="ECO:0000256" key="2">
    <source>
        <dbReference type="ARBA" id="ARBA00022801"/>
    </source>
</evidence>
<dbReference type="PANTHER" id="PTHR43808:SF31">
    <property type="entry name" value="N-ACETYL-L-CITRULLINE DEACETYLASE"/>
    <property type="match status" value="1"/>
</dbReference>
<dbReference type="InterPro" id="IPR002933">
    <property type="entry name" value="Peptidase_M20"/>
</dbReference>
<gene>
    <name evidence="5" type="ORF">PAUR_a2920</name>
</gene>
<evidence type="ECO:0000256" key="3">
    <source>
        <dbReference type="ARBA" id="ARBA00023285"/>
    </source>
</evidence>
<dbReference type="SUPFAM" id="SSF55031">
    <property type="entry name" value="Bacterial exopeptidase dimerisation domain"/>
    <property type="match status" value="1"/>
</dbReference>
<evidence type="ECO:0000256" key="1">
    <source>
        <dbReference type="ARBA" id="ARBA00022723"/>
    </source>
</evidence>